<dbReference type="InterPro" id="IPR005331">
    <property type="entry name" value="Sulfotransferase"/>
</dbReference>
<comment type="subcellular location">
    <subcellularLocation>
        <location evidence="1">Golgi apparatus membrane</location>
        <topology evidence="1">Single-pass type II membrane protein</topology>
    </subcellularLocation>
</comment>
<sequence length="368" mass="43189">MNSASKMWRGRTLISVMILTMVVILVLCMHASWENDVNEKVKYQQGFKLLQNYGKEIGNKSTVPQCNVESRNLIGYEEKNRDNSLIIYSKMPKCGSSTLVLVFLETRKIIKHYTIKRVKPHPRVEELQSDNQKKKYITTRILPRRPYIYMGHISFLNFEELGFMQPLYIDMVREPIERIISLFYFSLEPGPDSVHVKRYNLTQSDMNKTIEECIQLWINETRCFGKSIEDTAECLKSRPHQGCKVAPVEYKYPVWFSGQYTNLSLVSVERAKTNIEKYYTFIGLTENFSDSLMALDTILPGYTNELSNAYRSLKKNKNVGKKEKVRPSDQSISLLKILLKDDFELYRFVRQRFYIHLKCLDINMTYHV</sequence>
<gene>
    <name evidence="11" type="ORF">OFUS_LOCUS3655</name>
</gene>
<keyword evidence="8 10" id="KW-0472">Membrane</keyword>
<reference evidence="11" key="1">
    <citation type="submission" date="2022-03" db="EMBL/GenBank/DDBJ databases">
        <authorList>
            <person name="Martin C."/>
        </authorList>
    </citation>
    <scope>NUCLEOTIDE SEQUENCE</scope>
</reference>
<evidence type="ECO:0000256" key="8">
    <source>
        <dbReference type="ARBA" id="ARBA00023136"/>
    </source>
</evidence>
<dbReference type="GO" id="GO:0000139">
    <property type="term" value="C:Golgi membrane"/>
    <property type="evidence" value="ECO:0007669"/>
    <property type="project" value="UniProtKB-SubCell"/>
</dbReference>
<protein>
    <submittedName>
        <fullName evidence="11">Uncharacterized protein</fullName>
    </submittedName>
</protein>
<evidence type="ECO:0000256" key="7">
    <source>
        <dbReference type="ARBA" id="ARBA00023034"/>
    </source>
</evidence>
<evidence type="ECO:0000256" key="10">
    <source>
        <dbReference type="SAM" id="Phobius"/>
    </source>
</evidence>
<dbReference type="AlphaFoldDB" id="A0A8S4N6L6"/>
<dbReference type="EMBL" id="CAIIXF020000002">
    <property type="protein sequence ID" value="CAH1776482.1"/>
    <property type="molecule type" value="Genomic_DNA"/>
</dbReference>
<evidence type="ECO:0000256" key="3">
    <source>
        <dbReference type="ARBA" id="ARBA00022679"/>
    </source>
</evidence>
<evidence type="ECO:0000256" key="6">
    <source>
        <dbReference type="ARBA" id="ARBA00022989"/>
    </source>
</evidence>
<keyword evidence="3" id="KW-0808">Transferase</keyword>
<accession>A0A8S4N6L6</accession>
<keyword evidence="7" id="KW-0333">Golgi apparatus</keyword>
<keyword evidence="5" id="KW-0735">Signal-anchor</keyword>
<dbReference type="Proteomes" id="UP000749559">
    <property type="component" value="Unassembled WGS sequence"/>
</dbReference>
<comment type="similarity">
    <text evidence="2">Belongs to the sulfotransferase 3 family.</text>
</comment>
<dbReference type="Gene3D" id="3.40.50.300">
    <property type="entry name" value="P-loop containing nucleotide triphosphate hydrolases"/>
    <property type="match status" value="1"/>
</dbReference>
<dbReference type="OrthoDB" id="10019582at2759"/>
<comment type="caution">
    <text evidence="11">The sequence shown here is derived from an EMBL/GenBank/DDBJ whole genome shotgun (WGS) entry which is preliminary data.</text>
</comment>
<keyword evidence="9" id="KW-0325">Glycoprotein</keyword>
<feature type="transmembrane region" description="Helical" evidence="10">
    <location>
        <begin position="12"/>
        <end position="33"/>
    </location>
</feature>
<dbReference type="PANTHER" id="PTHR12129:SF15">
    <property type="entry name" value="URONYL 2-SULFOTRANSFERASE"/>
    <property type="match status" value="1"/>
</dbReference>
<dbReference type="GO" id="GO:0008146">
    <property type="term" value="F:sulfotransferase activity"/>
    <property type="evidence" value="ECO:0007669"/>
    <property type="project" value="InterPro"/>
</dbReference>
<evidence type="ECO:0000313" key="11">
    <source>
        <dbReference type="EMBL" id="CAH1776482.1"/>
    </source>
</evidence>
<keyword evidence="12" id="KW-1185">Reference proteome</keyword>
<dbReference type="Pfam" id="PF03567">
    <property type="entry name" value="Sulfotransfer_2"/>
    <property type="match status" value="1"/>
</dbReference>
<evidence type="ECO:0000256" key="2">
    <source>
        <dbReference type="ARBA" id="ARBA00010569"/>
    </source>
</evidence>
<evidence type="ECO:0000256" key="1">
    <source>
        <dbReference type="ARBA" id="ARBA00004323"/>
    </source>
</evidence>
<evidence type="ECO:0000256" key="9">
    <source>
        <dbReference type="ARBA" id="ARBA00023180"/>
    </source>
</evidence>
<dbReference type="PANTHER" id="PTHR12129">
    <property type="entry name" value="HEPARAN SULFATE 2-O-SULFOTRANSFERASE"/>
    <property type="match status" value="1"/>
</dbReference>
<keyword evidence="4 10" id="KW-0812">Transmembrane</keyword>
<dbReference type="InterPro" id="IPR027417">
    <property type="entry name" value="P-loop_NTPase"/>
</dbReference>
<evidence type="ECO:0000313" key="12">
    <source>
        <dbReference type="Proteomes" id="UP000749559"/>
    </source>
</evidence>
<evidence type="ECO:0000256" key="5">
    <source>
        <dbReference type="ARBA" id="ARBA00022968"/>
    </source>
</evidence>
<dbReference type="SUPFAM" id="SSF52540">
    <property type="entry name" value="P-loop containing nucleoside triphosphate hydrolases"/>
    <property type="match status" value="1"/>
</dbReference>
<dbReference type="InterPro" id="IPR007734">
    <property type="entry name" value="Heparan_SO4_2-O-STrfase"/>
</dbReference>
<proteinExistence type="inferred from homology"/>
<evidence type="ECO:0000256" key="4">
    <source>
        <dbReference type="ARBA" id="ARBA00022692"/>
    </source>
</evidence>
<name>A0A8S4N6L6_OWEFU</name>
<keyword evidence="6 10" id="KW-1133">Transmembrane helix</keyword>
<organism evidence="11 12">
    <name type="scientific">Owenia fusiformis</name>
    <name type="common">Polychaete worm</name>
    <dbReference type="NCBI Taxonomy" id="6347"/>
    <lineage>
        <taxon>Eukaryota</taxon>
        <taxon>Metazoa</taxon>
        <taxon>Spiralia</taxon>
        <taxon>Lophotrochozoa</taxon>
        <taxon>Annelida</taxon>
        <taxon>Polychaeta</taxon>
        <taxon>Sedentaria</taxon>
        <taxon>Canalipalpata</taxon>
        <taxon>Sabellida</taxon>
        <taxon>Oweniida</taxon>
        <taxon>Oweniidae</taxon>
        <taxon>Owenia</taxon>
    </lineage>
</organism>